<gene>
    <name evidence="1" type="ORF">E0F76_07415</name>
</gene>
<dbReference type="InterPro" id="IPR027417">
    <property type="entry name" value="P-loop_NTPase"/>
</dbReference>
<protein>
    <submittedName>
        <fullName evidence="1">Uncharacterized protein</fullName>
    </submittedName>
</protein>
<dbReference type="EMBL" id="SMFK01000003">
    <property type="protein sequence ID" value="TDD97921.1"/>
    <property type="molecule type" value="Genomic_DNA"/>
</dbReference>
<proteinExistence type="predicted"/>
<sequence length="1327" mass="156107">MGAIFALKGYRTQFLYSLHKILSDYNNGYIFQPEGKFEDLDILDANNSYVEIIQIKNKSNPLVFSDLISKKTSFFQRASNVLNHSPNTIIKLVSFNEISDELTDKEKLQKKLTKSGLKKDDIDKIIQNFTFEIVDESELERKIIERLKKFSLFSDSKIALELLIYWLFIAGEKQQSIFSKGLITKLESIGKFVNDQLSFNNSYGNTIIPFTTRSILNDDPEIYKEGFYYGVSAKFEHILANLDVYRKEKLEAINEAYKTDNIVFVHGASGQGKSTLAYRYINDFTPNSTSYELKVSQDINEVYQTINSLDTLSRGLDFPILLYIDIKPQDIYWNEILKELYGRKNLRFLITIRQEDWNKTTLGFEFKFNDIDLSFDKAEAKVIYDSLSKFKEDLKFIDFEESWIKFNNGGLLLEYVYLINQGDSLESRLKDQIRRIQEKVSINKTEELEILRYVCLADIFNSKISYKKLVGKLKINTPKLYIDYFQKEYLLQYSEDKEYITGLHPIRSKIICEILFSDENYIDIFDYITNSINLINEEDLQIYLLESLHKGYNVLACIETLKSIKFNTWTAYSGVFNALIWKGVYDFIFVKNIKPISKLYSEFKDLWSYLVPFDFANNERENGIFGILENLYSPEKTVHIKEIHKEFTDKRIIYEYVKDCFKDTEFIKSNILKLNDTKSLGEVNFWISELKLNIITIIDEEELSRILNTPLSLKDFSILLFGLQLNNYNSLYVIEIKNKFIERIRKEYNILFFSETKKIECKFFFDPIEYDEKVIKEGDYLNSLSMEIIDLLRFAFPNKEVYSTKGIGFNFFGIEMPYDPTLKEIPISNIPTPFLVTNNALIGNLYNYQFKPENWNEYVDLVVQKREKYIVILFNLIQKFEEYFKNKNIVKFIEDLDQLKLQVQEIKSIPFPKNISDKWGYVSDEGKSNKLDANSKNNLVTENITSLEKYSKLKGYSNSFINSINGFFNTVASNVINVQKSRLFAENDDKYNLNPAFMNIKSALKNCNLYHREFMHLFSKYCDESKLDQIHLKENKNLEILFNCWHQFNFKKGNLNTKIINQTNQNFVIVKNDINKRLYKERKLISKESGFQFNIYLDSKINNSLILTCEICNEDFIYSVIVAREFLQKTINVSPTSVKSVYVESNIDKAIYIPFFNGKPINKGAIELMIYNLDKEIEDCEFWFNPTYQINDDIIDFLELEFWNIKLPKIADYERVLGDIVSYKEIKNQIINIKSSESIFDDLGSNILKKYEEKATNFLKSRVLESKDLWVDIKDEFDDDLVHFDVLEVLNKILKKEQIEGLEFENVLNVLDTNYRIFAEKLIYKIM</sequence>
<accession>A0A4R5CD31</accession>
<dbReference type="SUPFAM" id="SSF52540">
    <property type="entry name" value="P-loop containing nucleoside triphosphate hydrolases"/>
    <property type="match status" value="1"/>
</dbReference>
<dbReference type="RefSeq" id="WP_132003621.1">
    <property type="nucleotide sequence ID" value="NZ_SMFK01000003.1"/>
</dbReference>
<keyword evidence="2" id="KW-1185">Reference proteome</keyword>
<organism evidence="1 2">
    <name type="scientific">Flavobacterium cellulosilyticum</name>
    <dbReference type="NCBI Taxonomy" id="2541731"/>
    <lineage>
        <taxon>Bacteria</taxon>
        <taxon>Pseudomonadati</taxon>
        <taxon>Bacteroidota</taxon>
        <taxon>Flavobacteriia</taxon>
        <taxon>Flavobacteriales</taxon>
        <taxon>Flavobacteriaceae</taxon>
        <taxon>Flavobacterium</taxon>
    </lineage>
</organism>
<comment type="caution">
    <text evidence="1">The sequence shown here is derived from an EMBL/GenBank/DDBJ whole genome shotgun (WGS) entry which is preliminary data.</text>
</comment>
<dbReference type="OrthoDB" id="2677960at2"/>
<evidence type="ECO:0000313" key="1">
    <source>
        <dbReference type="EMBL" id="TDD97921.1"/>
    </source>
</evidence>
<name>A0A4R5CD31_9FLAO</name>
<dbReference type="Proteomes" id="UP000295479">
    <property type="component" value="Unassembled WGS sequence"/>
</dbReference>
<reference evidence="1 2" key="1">
    <citation type="submission" date="2019-03" db="EMBL/GenBank/DDBJ databases">
        <title>Flavobacterium AR-3-4 sp. nov. isolated from arctic soil.</title>
        <authorList>
            <person name="Chaudhary D.K."/>
        </authorList>
    </citation>
    <scope>NUCLEOTIDE SEQUENCE [LARGE SCALE GENOMIC DNA]</scope>
    <source>
        <strain evidence="1 2">AR-3-4</strain>
    </source>
</reference>
<evidence type="ECO:0000313" key="2">
    <source>
        <dbReference type="Proteomes" id="UP000295479"/>
    </source>
</evidence>